<feature type="compositionally biased region" description="Polar residues" evidence="1">
    <location>
        <begin position="283"/>
        <end position="295"/>
    </location>
</feature>
<gene>
    <name evidence="2" type="ORF">TPC1_16511</name>
</gene>
<organism evidence="2">
    <name type="scientific">Trepomonas sp. PC1</name>
    <dbReference type="NCBI Taxonomy" id="1076344"/>
    <lineage>
        <taxon>Eukaryota</taxon>
        <taxon>Metamonada</taxon>
        <taxon>Diplomonadida</taxon>
        <taxon>Hexamitidae</taxon>
        <taxon>Hexamitinae</taxon>
        <taxon>Trepomonas</taxon>
    </lineage>
</organism>
<evidence type="ECO:0000313" key="2">
    <source>
        <dbReference type="EMBL" id="JAP91770.1"/>
    </source>
</evidence>
<proteinExistence type="predicted"/>
<evidence type="ECO:0000256" key="1">
    <source>
        <dbReference type="SAM" id="MobiDB-lite"/>
    </source>
</evidence>
<name>A0A146K4C5_9EUKA</name>
<dbReference type="AlphaFoldDB" id="A0A146K4C5"/>
<feature type="region of interest" description="Disordered" evidence="1">
    <location>
        <begin position="276"/>
        <end position="295"/>
    </location>
</feature>
<accession>A0A146K4C5</accession>
<dbReference type="EMBL" id="GDID01004836">
    <property type="protein sequence ID" value="JAP91770.1"/>
    <property type="molecule type" value="Transcribed_RNA"/>
</dbReference>
<reference evidence="2" key="1">
    <citation type="submission" date="2015-07" db="EMBL/GenBank/DDBJ databases">
        <title>Adaptation to a free-living lifestyle via gene acquisitions in the diplomonad Trepomonas sp. PC1.</title>
        <authorList>
            <person name="Xu F."/>
            <person name="Jerlstrom-Hultqvist J."/>
            <person name="Kolisko M."/>
            <person name="Simpson A.G.B."/>
            <person name="Roger A.J."/>
            <person name="Svard S.G."/>
            <person name="Andersson J.O."/>
        </authorList>
    </citation>
    <scope>NUCLEOTIDE SEQUENCE</scope>
    <source>
        <strain evidence="2">PC1</strain>
    </source>
</reference>
<feature type="non-terminal residue" evidence="2">
    <location>
        <position position="295"/>
    </location>
</feature>
<sequence length="295" mass="33867">MESIQDQLKRQNAFSSQFKKLSSQFQQQFQSMAKTTSQMSDLLNIYSLGQFQYDRPALSHLSKQFTAFSQNLSQNMQFVNQFVQNFDFEREIQILQSIAKRTAAAKHPFIQQQNVELAENTSVYQENRLKNLKLALQSLSHFLMATSSANFQIASELKQVSAQIDLKAPSIDVARRYANVDLGVDVCDLLQITQSDFSFKPLQLKLYPELAKVESSLSKVEIKKILSQTSQNKVIKFDEEEVKLKNQNVQTSMLESKPNQNMQKPVQTVQTQYTLHTQHSKLNKPNQKVQTKFDG</sequence>
<protein>
    <submittedName>
        <fullName evidence="2">Uncharacterized protein</fullName>
    </submittedName>
</protein>